<dbReference type="SUPFAM" id="SSF46689">
    <property type="entry name" value="Homeodomain-like"/>
    <property type="match status" value="1"/>
</dbReference>
<evidence type="ECO:0000256" key="5">
    <source>
        <dbReference type="ARBA" id="ARBA00022853"/>
    </source>
</evidence>
<evidence type="ECO:0000259" key="8">
    <source>
        <dbReference type="PROSITE" id="PS50934"/>
    </source>
</evidence>
<dbReference type="SUPFAM" id="SSF54373">
    <property type="entry name" value="FAD-linked reductases, C-terminal domain"/>
    <property type="match status" value="1"/>
</dbReference>
<dbReference type="Gramene" id="KZM90194">
    <property type="protein sequence ID" value="KZM90194"/>
    <property type="gene ID" value="DCAR_022441"/>
</dbReference>
<evidence type="ECO:0000256" key="1">
    <source>
        <dbReference type="ARBA" id="ARBA00001974"/>
    </source>
</evidence>
<feature type="compositionally biased region" description="Basic and acidic residues" evidence="7">
    <location>
        <begin position="295"/>
        <end position="305"/>
    </location>
</feature>
<dbReference type="InterPro" id="IPR002937">
    <property type="entry name" value="Amino_oxidase"/>
</dbReference>
<feature type="domain" description="SWIRM" evidence="8">
    <location>
        <begin position="706"/>
        <end position="806"/>
    </location>
</feature>
<feature type="compositionally biased region" description="Polar residues" evidence="7">
    <location>
        <begin position="270"/>
        <end position="282"/>
    </location>
</feature>
<keyword evidence="5" id="KW-0156">Chromatin regulator</keyword>
<evidence type="ECO:0000256" key="3">
    <source>
        <dbReference type="ARBA" id="ARBA00022630"/>
    </source>
</evidence>
<dbReference type="InterPro" id="IPR036388">
    <property type="entry name" value="WH-like_DNA-bd_sf"/>
</dbReference>
<evidence type="ECO:0000256" key="2">
    <source>
        <dbReference type="ARBA" id="ARBA00005995"/>
    </source>
</evidence>
<gene>
    <name evidence="9" type="ORF">DCAR_022441</name>
</gene>
<evidence type="ECO:0000256" key="7">
    <source>
        <dbReference type="SAM" id="MobiDB-lite"/>
    </source>
</evidence>
<evidence type="ECO:0000313" key="9">
    <source>
        <dbReference type="EMBL" id="KZM90194.1"/>
    </source>
</evidence>
<keyword evidence="4" id="KW-0274">FAD</keyword>
<comment type="similarity">
    <text evidence="2">Belongs to the flavin monoamine oxidase family.</text>
</comment>
<dbReference type="InterPro" id="IPR035441">
    <property type="entry name" value="TFIIS/LEDGF_dom_sf"/>
</dbReference>
<sequence>MECKNGLCDGSVEESGLGFNDSMHIGVEKMGDEGGKVGGKKRVMETRVGVDSNDEEPIGAMMAKKKNKCNPKKVNEGFVGEGIEEKESGVEDLGGMGDTLAIYKKKLKRSRKSSVSVGIGDKDLHIIGHEGCGQESSAEKVKEEGVVVEEGKTVVVEGTCGTVGGLNECLDVNVEDSLSAFFLKAQSVSVRKSRTSMKSKQLGKIYSLSDGLSAGSGRVLEDQMPETSISQSPLEHMTEIVGFNSSSNLESENTMDLKRHRNNIRKAQHTGGTISPESNPELSSRPLISDSVLRSSDDRRSGNQVKLEDSVTISFSQQSDLYLRSCPNIVSTLPNGELVKPICDIHERTKLETLQLNQLIAKNAKGSHCPEVKENLCLSSRGPTFGNGILEDDVKISPVKKACDLGNVVVEIPMSVSAPEQVHTINLFAVETSTRGFTDSLGVKEFKAVVNSEAYNMDENVFSKPEHDLKGSYSGNASLHNSYEDSCNETTKLISGKHLGSFECLSEKKLTSHETNLLMSKHDEAKEEKALSPSSLGVEKQEIDFQENPSWNCKQNGDKSDGLTEHALINKSDTSVPRCTSSFHLTHSSDNAFKEPSALSCDFSGDEVADGSSSPSTAPDCNKNHTDDTGLVPSPKDKDNKLSAQRAMRNTRKRRQLDMAYEGDADWNFLVHDGNFNADNQDDDNSLVRRKEKSKPSTMFLEAKNGCNAAVSYGLKARAASPIEKIRFKEVLKRKGGLNMYLECRNHILGLWNKDVSSILPLSSCGISATPMVDESPDASLIREIYEFLDHFGYINIGIASKKRVSESSLVYNLHASTKKTLGETPGAALADSDEGVSFIVGKSRNPDSSLEEKNLALHDCENVVAMDKQDRPVLDSHVLESFILTKPEKSDSNQGQGLLDDMESVTLGSLDNLNFVSPCKVADAGTAPVIPSEPMRKINRTLYDTVDNVGENPCGEHHSEVAKQIIIIGAGPAGLAAARHLQRQGFQVTVLEARGRIGGRVFTDRTSLSVPVDLGASIITGVEADVAAERRPDPSSIICSQMGLELTVLKSDCPLYDTVTGHKVPADLDEDLESEFNNLLDDMELLVAQKGTHAMKMSLEDGLEFALERRRLTKYKRNGGRSILHKLADVIDEEVLRNSNSEGEVLSPLERRVMDWHFAHLEYGCAASLKDVSLPCWNQDDVYGGFGGAHCMIKGGYSTVVEALGEGLCIHLNHVVTSVTYRTGDAMIDEDQHHNVKVSTSNGRDFFGDAVLITVPLGCLKKESIKFAPPLPHWKNLSIQRLGFGVLNKVVLEFPEVFWDDSVDYFGATAEETDKRGHCFMFWNVRKTVGAPILIALVVGRAALDVQDKSSSEHVNHALAVLRKLFGVAVVPDPVASVVTDWGRDPYSYGAYSYVAIGASGEDYDILGSPVENCVFFAGEATCKEHPDTVGGAMMSGIREAVRIMNMLTTGIDYMTEVNSMEAEQRCMDSERSEVNDIIKRLEAVQMSNALYEKSLDGSHVITRKDLLQDMFSKAKTTSGRLHLIKELLHFPVRVLKSFAGTKDGLSILNKWILDSLGKDATQLLRHCVRLLTLVSTDLLAVRVSGIGKTVKEKVCLHTSRDIRAVASQLVNVWIEVFRKQKASNGGLKLMRQSNAMESSKSKYSLGSGKPPAPHGAQPSHNKKGINPTKMLDEIQYVPSEEEKAILAAEEAARAAAIAAAKAYALSGTRGSTSLQLPKIPSFNKYARREHYPQLEEPDNHTLEIDSRNCKVREWTADFSSSHVNLGNSKRSVENLSQRSSLHEVACQVNFSEHSADSAAVDSSIFTKAWVDSAGSEGIKDGSAIERWQSQAAAADSEFYSRTMRMMDAEETKINSRPSIMKHEVHASESSTFQVTTGKEMVENRSKGPEKIKQAVVDYVASLLMPLYKAKKFDKDGYKSIMKKATTKVMDQATDAEKSMNVFDFLNSKRKHKATVSDCMIADLTSDMTAGRKQKQRRQRLFIGLSGVVAPNAAQIADRSGMG</sequence>
<dbReference type="InterPro" id="IPR036188">
    <property type="entry name" value="FAD/NAD-bd_sf"/>
</dbReference>
<dbReference type="EMBL" id="LNRQ01000006">
    <property type="protein sequence ID" value="KZM90194.1"/>
    <property type="molecule type" value="Genomic_DNA"/>
</dbReference>
<dbReference type="SUPFAM" id="SSF51905">
    <property type="entry name" value="FAD/NAD(P)-binding domain"/>
    <property type="match status" value="1"/>
</dbReference>
<dbReference type="GO" id="GO:0016705">
    <property type="term" value="F:oxidoreductase activity, acting on paired donors, with incorporation or reduction of molecular oxygen"/>
    <property type="evidence" value="ECO:0007669"/>
    <property type="project" value="UniProtKB-ARBA"/>
</dbReference>
<evidence type="ECO:0000256" key="4">
    <source>
        <dbReference type="ARBA" id="ARBA00022827"/>
    </source>
</evidence>
<dbReference type="InterPro" id="IPR050281">
    <property type="entry name" value="Flavin_monoamine_oxidase"/>
</dbReference>
<dbReference type="PANTHER" id="PTHR10742">
    <property type="entry name" value="FLAVIN MONOAMINE OXIDASE"/>
    <property type="match status" value="1"/>
</dbReference>
<name>A0A164VDQ3_DAUCS</name>
<reference evidence="9" key="1">
    <citation type="journal article" date="2016" name="Nat. Genet.">
        <title>A high-quality carrot genome assembly provides new insights into carotenoid accumulation and asterid genome evolution.</title>
        <authorList>
            <person name="Iorizzo M."/>
            <person name="Ellison S."/>
            <person name="Senalik D."/>
            <person name="Zeng P."/>
            <person name="Satapoomin P."/>
            <person name="Huang J."/>
            <person name="Bowman M."/>
            <person name="Iovene M."/>
            <person name="Sanseverino W."/>
            <person name="Cavagnaro P."/>
            <person name="Yildiz M."/>
            <person name="Macko-Podgorni A."/>
            <person name="Moranska E."/>
            <person name="Grzebelus E."/>
            <person name="Grzebelus D."/>
            <person name="Ashrafi H."/>
            <person name="Zheng Z."/>
            <person name="Cheng S."/>
            <person name="Spooner D."/>
            <person name="Van Deynze A."/>
            <person name="Simon P."/>
        </authorList>
    </citation>
    <scope>NUCLEOTIDE SEQUENCE [LARGE SCALE GENOMIC DNA]</scope>
    <source>
        <tissue evidence="9">Leaf</tissue>
    </source>
</reference>
<evidence type="ECO:0000256" key="6">
    <source>
        <dbReference type="ARBA" id="ARBA00023002"/>
    </source>
</evidence>
<accession>A0A164VDQ3</accession>
<dbReference type="PANTHER" id="PTHR10742:SF410">
    <property type="entry name" value="LYSINE-SPECIFIC HISTONE DEMETHYLASE 2"/>
    <property type="match status" value="1"/>
</dbReference>
<keyword evidence="3" id="KW-0285">Flavoprotein</keyword>
<dbReference type="GO" id="GO:0141052">
    <property type="term" value="F:histone H3 demethylase activity"/>
    <property type="evidence" value="ECO:0007669"/>
    <property type="project" value="UniProtKB-ARBA"/>
</dbReference>
<organism evidence="9">
    <name type="scientific">Daucus carota subsp. sativus</name>
    <name type="common">Carrot</name>
    <dbReference type="NCBI Taxonomy" id="79200"/>
    <lineage>
        <taxon>Eukaryota</taxon>
        <taxon>Viridiplantae</taxon>
        <taxon>Streptophyta</taxon>
        <taxon>Embryophyta</taxon>
        <taxon>Tracheophyta</taxon>
        <taxon>Spermatophyta</taxon>
        <taxon>Magnoliopsida</taxon>
        <taxon>eudicotyledons</taxon>
        <taxon>Gunneridae</taxon>
        <taxon>Pentapetalae</taxon>
        <taxon>asterids</taxon>
        <taxon>campanulids</taxon>
        <taxon>Apiales</taxon>
        <taxon>Apiaceae</taxon>
        <taxon>Apioideae</taxon>
        <taxon>Scandiceae</taxon>
        <taxon>Daucinae</taxon>
        <taxon>Daucus</taxon>
        <taxon>Daucus sect. Daucus</taxon>
    </lineage>
</organism>
<protein>
    <recommendedName>
        <fullName evidence="8">SWIRM domain-containing protein</fullName>
    </recommendedName>
</protein>
<comment type="cofactor">
    <cofactor evidence="1">
        <name>FAD</name>
        <dbReference type="ChEBI" id="CHEBI:57692"/>
    </cofactor>
</comment>
<dbReference type="Pfam" id="PF01593">
    <property type="entry name" value="Amino_oxidase"/>
    <property type="match status" value="1"/>
</dbReference>
<dbReference type="InterPro" id="IPR007526">
    <property type="entry name" value="SWIRM"/>
</dbReference>
<dbReference type="PRINTS" id="PR00419">
    <property type="entry name" value="ADXRDTASE"/>
</dbReference>
<dbReference type="Gene3D" id="3.50.50.60">
    <property type="entry name" value="FAD/NAD(P)-binding domain"/>
    <property type="match status" value="1"/>
</dbReference>
<dbReference type="Gene3D" id="3.90.660.10">
    <property type="match status" value="1"/>
</dbReference>
<feature type="region of interest" description="Disordered" evidence="7">
    <location>
        <begin position="1640"/>
        <end position="1668"/>
    </location>
</feature>
<dbReference type="Gene3D" id="1.10.10.10">
    <property type="entry name" value="Winged helix-like DNA-binding domain superfamily/Winged helix DNA-binding domain"/>
    <property type="match status" value="1"/>
</dbReference>
<keyword evidence="6" id="KW-0560">Oxidoreductase</keyword>
<proteinExistence type="inferred from homology"/>
<feature type="region of interest" description="Disordered" evidence="7">
    <location>
        <begin position="605"/>
        <end position="652"/>
    </location>
</feature>
<dbReference type="STRING" id="79200.A0A164VDQ3"/>
<comment type="caution">
    <text evidence="9">The sequence shown here is derived from an EMBL/GenBank/DDBJ whole genome shotgun (WGS) entry which is preliminary data.</text>
</comment>
<dbReference type="InterPro" id="IPR009057">
    <property type="entry name" value="Homeodomain-like_sf"/>
</dbReference>
<feature type="region of interest" description="Disordered" evidence="7">
    <location>
        <begin position="268"/>
        <end position="305"/>
    </location>
</feature>
<dbReference type="SUPFAM" id="SSF47676">
    <property type="entry name" value="Conserved domain common to transcription factors TFIIS, elongin A, CRSP70"/>
    <property type="match status" value="1"/>
</dbReference>
<dbReference type="PROSITE" id="PS50934">
    <property type="entry name" value="SWIRM"/>
    <property type="match status" value="1"/>
</dbReference>
<dbReference type="Pfam" id="PF04433">
    <property type="entry name" value="SWIRM"/>
    <property type="match status" value="1"/>
</dbReference>